<feature type="transmembrane region" description="Helical" evidence="1">
    <location>
        <begin position="6"/>
        <end position="28"/>
    </location>
</feature>
<keyword evidence="1" id="KW-0472">Membrane</keyword>
<reference evidence="2" key="2">
    <citation type="submission" date="2020-02" db="EMBL/GenBank/DDBJ databases">
        <authorList>
            <consortium name="NCBI Pathogen Detection Project"/>
        </authorList>
    </citation>
    <scope>NUCLEOTIDE SEQUENCE</scope>
    <source>
        <strain evidence="2">MA.JE_S09-001881</strain>
    </source>
</reference>
<keyword evidence="1" id="KW-1133">Transmembrane helix</keyword>
<accession>A0A750KVD8</accession>
<dbReference type="EMBL" id="DAAVPB010000039">
    <property type="protein sequence ID" value="HAF6371233.1"/>
    <property type="molecule type" value="Genomic_DNA"/>
</dbReference>
<evidence type="ECO:0000313" key="2">
    <source>
        <dbReference type="EMBL" id="HAF6371233.1"/>
    </source>
</evidence>
<protein>
    <recommendedName>
        <fullName evidence="3">Inner membrane protein</fullName>
    </recommendedName>
</protein>
<organism evidence="2">
    <name type="scientific">Salmonella enterica</name>
    <name type="common">Salmonella choleraesuis</name>
    <dbReference type="NCBI Taxonomy" id="28901"/>
    <lineage>
        <taxon>Bacteria</taxon>
        <taxon>Pseudomonadati</taxon>
        <taxon>Pseudomonadota</taxon>
        <taxon>Gammaproteobacteria</taxon>
        <taxon>Enterobacterales</taxon>
        <taxon>Enterobacteriaceae</taxon>
        <taxon>Salmonella</taxon>
    </lineage>
</organism>
<gene>
    <name evidence="2" type="ORF">G8N11_004212</name>
</gene>
<keyword evidence="1" id="KW-0812">Transmembrane</keyword>
<reference evidence="2" key="1">
    <citation type="journal article" date="2018" name="Genome Biol.">
        <title>SKESA: strategic k-mer extension for scrupulous assemblies.</title>
        <authorList>
            <person name="Souvorov A."/>
            <person name="Agarwala R."/>
            <person name="Lipman D.J."/>
        </authorList>
    </citation>
    <scope>NUCLEOTIDE SEQUENCE</scope>
    <source>
        <strain evidence="2">MA.JE_S09-001881</strain>
    </source>
</reference>
<sequence>MFLLVLFLFSGVIIPGLIVSGTGIWLLLKHLADFYPSLYRDAASAKSGAGTGTLKNVTGDT</sequence>
<comment type="caution">
    <text evidence="2">The sequence shown here is derived from an EMBL/GenBank/DDBJ whole genome shotgun (WGS) entry which is preliminary data.</text>
</comment>
<name>A0A750KVD8_SALER</name>
<dbReference type="AlphaFoldDB" id="A0A750KVD8"/>
<evidence type="ECO:0008006" key="3">
    <source>
        <dbReference type="Google" id="ProtNLM"/>
    </source>
</evidence>
<evidence type="ECO:0000256" key="1">
    <source>
        <dbReference type="SAM" id="Phobius"/>
    </source>
</evidence>
<proteinExistence type="predicted"/>